<sequence>MNIRNTANVLTMALAKKLFLIGFSFNLGVGLSVGAAPYEEAIERFGP</sequence>
<reference evidence="1 2" key="2">
    <citation type="journal article" date="2011" name="ISME J.">
        <title>RNA-seq reveals cooperative metabolic interactions between two termite-gut spirochete species in co-culture.</title>
        <authorList>
            <person name="Rosenthal A.Z."/>
            <person name="Matson E.G."/>
            <person name="Eldar A."/>
            <person name="Leadbetter J.R."/>
        </authorList>
    </citation>
    <scope>NUCLEOTIDE SEQUENCE [LARGE SCALE GENOMIC DNA]</scope>
    <source>
        <strain evidence="2">ATCC BAA-887 / DSM 12427 / ZAS-2</strain>
    </source>
</reference>
<dbReference type="Proteomes" id="UP000009223">
    <property type="component" value="Chromosome"/>
</dbReference>
<dbReference type="HOGENOM" id="CLU_3174483_0_0_12"/>
<dbReference type="KEGG" id="tpi:TREPR_0751"/>
<dbReference type="AlphaFoldDB" id="F5YJD8"/>
<dbReference type="EMBL" id="CP001843">
    <property type="protein sequence ID" value="AEF83961.1"/>
    <property type="molecule type" value="Genomic_DNA"/>
</dbReference>
<organism evidence="1 2">
    <name type="scientific">Treponema primitia (strain ATCC BAA-887 / DSM 12427 / ZAS-2)</name>
    <dbReference type="NCBI Taxonomy" id="545694"/>
    <lineage>
        <taxon>Bacteria</taxon>
        <taxon>Pseudomonadati</taxon>
        <taxon>Spirochaetota</taxon>
        <taxon>Spirochaetia</taxon>
        <taxon>Spirochaetales</taxon>
        <taxon>Treponemataceae</taxon>
        <taxon>Treponema</taxon>
    </lineage>
</organism>
<name>F5YJD8_TREPZ</name>
<proteinExistence type="predicted"/>
<evidence type="ECO:0000313" key="2">
    <source>
        <dbReference type="Proteomes" id="UP000009223"/>
    </source>
</evidence>
<protein>
    <submittedName>
        <fullName evidence="1">Uncharacterized protein</fullName>
    </submittedName>
</protein>
<dbReference type="STRING" id="545694.TREPR_0751"/>
<reference evidence="2" key="1">
    <citation type="submission" date="2009-12" db="EMBL/GenBank/DDBJ databases">
        <title>Complete sequence of Treponema primitia strain ZAS-2.</title>
        <authorList>
            <person name="Tetu S.G."/>
            <person name="Matson E."/>
            <person name="Ren Q."/>
            <person name="Seshadri R."/>
            <person name="Elbourne L."/>
            <person name="Hassan K.A."/>
            <person name="Durkin A."/>
            <person name="Radune D."/>
            <person name="Mohamoud Y."/>
            <person name="Shay R."/>
            <person name="Jin S."/>
            <person name="Zhang X."/>
            <person name="Lucey K."/>
            <person name="Ballor N.R."/>
            <person name="Ottesen E."/>
            <person name="Rosenthal R."/>
            <person name="Allen A."/>
            <person name="Leadbetter J.R."/>
            <person name="Paulsen I.T."/>
        </authorList>
    </citation>
    <scope>NUCLEOTIDE SEQUENCE [LARGE SCALE GENOMIC DNA]</scope>
    <source>
        <strain evidence="2">ATCC BAA-887 / DSM 12427 / ZAS-2</strain>
    </source>
</reference>
<evidence type="ECO:0000313" key="1">
    <source>
        <dbReference type="EMBL" id="AEF83961.1"/>
    </source>
</evidence>
<gene>
    <name evidence="1" type="ordered locus">TREPR_0751</name>
</gene>
<accession>F5YJD8</accession>
<keyword evidence="2" id="KW-1185">Reference proteome</keyword>